<evidence type="ECO:0000259" key="6">
    <source>
        <dbReference type="PROSITE" id="PS50932"/>
    </source>
</evidence>
<dbReference type="Proteomes" id="UP001575105">
    <property type="component" value="Unassembled WGS sequence"/>
</dbReference>
<proteinExistence type="predicted"/>
<evidence type="ECO:0000256" key="5">
    <source>
        <dbReference type="SAM" id="MobiDB-lite"/>
    </source>
</evidence>
<dbReference type="Pfam" id="PF00356">
    <property type="entry name" value="LacI"/>
    <property type="match status" value="1"/>
</dbReference>
<feature type="region of interest" description="Disordered" evidence="5">
    <location>
        <begin position="366"/>
        <end position="388"/>
    </location>
</feature>
<dbReference type="SMART" id="SM00354">
    <property type="entry name" value="HTH_LACI"/>
    <property type="match status" value="1"/>
</dbReference>
<evidence type="ECO:0000256" key="1">
    <source>
        <dbReference type="ARBA" id="ARBA00022491"/>
    </source>
</evidence>
<dbReference type="InterPro" id="IPR028082">
    <property type="entry name" value="Peripla_BP_I"/>
</dbReference>
<evidence type="ECO:0000256" key="3">
    <source>
        <dbReference type="ARBA" id="ARBA00023125"/>
    </source>
</evidence>
<dbReference type="Gene3D" id="1.10.260.40">
    <property type="entry name" value="lambda repressor-like DNA-binding domains"/>
    <property type="match status" value="1"/>
</dbReference>
<keyword evidence="2" id="KW-0805">Transcription regulation</keyword>
<reference evidence="7 8" key="1">
    <citation type="submission" date="2024-08" db="EMBL/GenBank/DDBJ databases">
        <title>Whole-genome sequencing of halo(alkali)philic microorganisms from hypersaline lakes.</title>
        <authorList>
            <person name="Sorokin D.Y."/>
            <person name="Merkel A.Y."/>
            <person name="Messina E."/>
            <person name="Yakimov M."/>
        </authorList>
    </citation>
    <scope>NUCLEOTIDE SEQUENCE [LARGE SCALE GENOMIC DNA]</scope>
    <source>
        <strain evidence="7 8">AB-hyl4</strain>
    </source>
</reference>
<dbReference type="InterPro" id="IPR000843">
    <property type="entry name" value="HTH_LacI"/>
</dbReference>
<dbReference type="Gene3D" id="3.40.50.2300">
    <property type="match status" value="2"/>
</dbReference>
<dbReference type="InterPro" id="IPR010982">
    <property type="entry name" value="Lambda_DNA-bd_dom_sf"/>
</dbReference>
<dbReference type="Pfam" id="PF13377">
    <property type="entry name" value="Peripla_BP_3"/>
    <property type="match status" value="1"/>
</dbReference>
<keyword evidence="1" id="KW-0678">Repressor</keyword>
<dbReference type="SUPFAM" id="SSF47413">
    <property type="entry name" value="lambda repressor-like DNA-binding domains"/>
    <property type="match status" value="1"/>
</dbReference>
<gene>
    <name evidence="7" type="ORF">ACERK3_00150</name>
</gene>
<protein>
    <submittedName>
        <fullName evidence="7">LacI family DNA-binding transcriptional regulator</fullName>
    </submittedName>
</protein>
<name>A0ABV4U009_9BACT</name>
<evidence type="ECO:0000256" key="4">
    <source>
        <dbReference type="ARBA" id="ARBA00023163"/>
    </source>
</evidence>
<dbReference type="SUPFAM" id="SSF53822">
    <property type="entry name" value="Periplasmic binding protein-like I"/>
    <property type="match status" value="1"/>
</dbReference>
<dbReference type="PROSITE" id="PS50932">
    <property type="entry name" value="HTH_LACI_2"/>
    <property type="match status" value="1"/>
</dbReference>
<comment type="caution">
    <text evidence="7">The sequence shown here is derived from an EMBL/GenBank/DDBJ whole genome shotgun (WGS) entry which is preliminary data.</text>
</comment>
<evidence type="ECO:0000313" key="8">
    <source>
        <dbReference type="Proteomes" id="UP001575105"/>
    </source>
</evidence>
<evidence type="ECO:0000313" key="7">
    <source>
        <dbReference type="EMBL" id="MFA9476692.1"/>
    </source>
</evidence>
<dbReference type="PANTHER" id="PTHR30146">
    <property type="entry name" value="LACI-RELATED TRANSCRIPTIONAL REPRESSOR"/>
    <property type="match status" value="1"/>
</dbReference>
<sequence length="388" mass="43000">MFLFTFLVMRSKNKQRVTASEIARQVGVSRPVVSTVLSGGKSTIGVSDALREEIRRVASELGYRPNAAARAMVRQKTQHVGVLIVNSRADPHTAPELYSTILGINFALEQTDYITSLIRIEDVRDAICTGSRALQEEVVDGVIVLGAVPADLREKVEALFRQVVWVDTNVRDEVGCVTRDETGVGVRVGQEIARRGYERAVLLTRTYDLQRSHYSLPHREEGLRMTCEQRGVGFEKLQVDLEDDIRRVRVNSDRVMGFPELVEGYLSEYMQPGVAMVALDETRAGIITRAASYLRRRVGEDFGLVSCDGLTPKMHAVWPDLSRVAYDRYSAGELAAQLMLDALNSGGGAQPSKVLPLKWIEGDTLPSRSSRSTLAHVSGRYQNPHSKG</sequence>
<dbReference type="GO" id="GO:0003677">
    <property type="term" value="F:DNA binding"/>
    <property type="evidence" value="ECO:0007669"/>
    <property type="project" value="UniProtKB-KW"/>
</dbReference>
<accession>A0ABV4U009</accession>
<feature type="domain" description="HTH lacI-type" evidence="6">
    <location>
        <begin position="17"/>
        <end position="74"/>
    </location>
</feature>
<dbReference type="EMBL" id="JBGUBD010000001">
    <property type="protein sequence ID" value="MFA9476692.1"/>
    <property type="molecule type" value="Genomic_DNA"/>
</dbReference>
<organism evidence="7 8">
    <name type="scientific">Natronomicrosphaera hydrolytica</name>
    <dbReference type="NCBI Taxonomy" id="3242702"/>
    <lineage>
        <taxon>Bacteria</taxon>
        <taxon>Pseudomonadati</taxon>
        <taxon>Planctomycetota</taxon>
        <taxon>Phycisphaerae</taxon>
        <taxon>Phycisphaerales</taxon>
        <taxon>Phycisphaeraceae</taxon>
        <taxon>Natronomicrosphaera</taxon>
    </lineage>
</organism>
<dbReference type="PANTHER" id="PTHR30146:SF148">
    <property type="entry name" value="HTH-TYPE TRANSCRIPTIONAL REPRESSOR PURR-RELATED"/>
    <property type="match status" value="1"/>
</dbReference>
<evidence type="ECO:0000256" key="2">
    <source>
        <dbReference type="ARBA" id="ARBA00023015"/>
    </source>
</evidence>
<keyword evidence="4" id="KW-0804">Transcription</keyword>
<dbReference type="RefSeq" id="WP_425343621.1">
    <property type="nucleotide sequence ID" value="NZ_JBGUBD010000001.1"/>
</dbReference>
<dbReference type="InterPro" id="IPR046335">
    <property type="entry name" value="LacI/GalR-like_sensor"/>
</dbReference>
<keyword evidence="3 7" id="KW-0238">DNA-binding</keyword>
<keyword evidence="8" id="KW-1185">Reference proteome</keyword>
<dbReference type="CDD" id="cd01392">
    <property type="entry name" value="HTH_LacI"/>
    <property type="match status" value="1"/>
</dbReference>